<gene>
    <name evidence="2" type="ORF">F1003_11935</name>
</gene>
<dbReference type="EMBL" id="WJYA01000007">
    <property type="protein sequence ID" value="MTE27644.1"/>
    <property type="molecule type" value="Genomic_DNA"/>
</dbReference>
<accession>A0A7K1GGP3</accession>
<sequence length="312" mass="33278">MKKIITSLMIFSSVCVFSQNAQVDSQVPPPPCYANGNNGFSGAVGEGHFLTSDPNSIVEFHMSTSGNEMNDILVFYIDTGAPGRNNIDLSVDDSADAHRTAITNSNVSGFGSVITFPPGFEASYAVAVNVDFAGLWSIPVNGPVGDNGLNFVTAVNSTLNSNSQISYLISFDWADIGLTSTDTFNFVGVYISGSGYSSDEGYGSGIVSGTEGSDNITFNGYLSFPECNATLSDSANISGTIAANYFDGQLHVKGVNEVVTIKVYDILGRETYSEQHNLQESESIPIDLTKNELQFIVIESSDKKKVLKVIPD</sequence>
<keyword evidence="1" id="KW-0732">Signal</keyword>
<comment type="caution">
    <text evidence="2">The sequence shown here is derived from an EMBL/GenBank/DDBJ whole genome shotgun (WGS) entry which is preliminary data.</text>
</comment>
<organism evidence="2 3">
    <name type="scientific">Winogradskyella ouciana</name>
    <dbReference type="NCBI Taxonomy" id="2608631"/>
    <lineage>
        <taxon>Bacteria</taxon>
        <taxon>Pseudomonadati</taxon>
        <taxon>Bacteroidota</taxon>
        <taxon>Flavobacteriia</taxon>
        <taxon>Flavobacteriales</taxon>
        <taxon>Flavobacteriaceae</taxon>
        <taxon>Winogradskyella</taxon>
    </lineage>
</organism>
<dbReference type="Proteomes" id="UP000447545">
    <property type="component" value="Unassembled WGS sequence"/>
</dbReference>
<feature type="chain" id="PRO_5029905375" description="Por secretion system C-terminal sorting domain-containing protein" evidence="1">
    <location>
        <begin position="22"/>
        <end position="312"/>
    </location>
</feature>
<evidence type="ECO:0000313" key="3">
    <source>
        <dbReference type="Proteomes" id="UP000447545"/>
    </source>
</evidence>
<feature type="signal peptide" evidence="1">
    <location>
        <begin position="1"/>
        <end position="21"/>
    </location>
</feature>
<name>A0A7K1GGP3_9FLAO</name>
<dbReference type="RefSeq" id="WP_155089668.1">
    <property type="nucleotide sequence ID" value="NZ_WJYA01000007.1"/>
</dbReference>
<evidence type="ECO:0000313" key="2">
    <source>
        <dbReference type="EMBL" id="MTE27644.1"/>
    </source>
</evidence>
<dbReference type="AlphaFoldDB" id="A0A7K1GGP3"/>
<evidence type="ECO:0000256" key="1">
    <source>
        <dbReference type="SAM" id="SignalP"/>
    </source>
</evidence>
<keyword evidence="3" id="KW-1185">Reference proteome</keyword>
<evidence type="ECO:0008006" key="4">
    <source>
        <dbReference type="Google" id="ProtNLM"/>
    </source>
</evidence>
<proteinExistence type="predicted"/>
<protein>
    <recommendedName>
        <fullName evidence="4">Por secretion system C-terminal sorting domain-containing protein</fullName>
    </recommendedName>
</protein>
<reference evidence="2 3" key="1">
    <citation type="submission" date="2019-11" db="EMBL/GenBank/DDBJ databases">
        <title>Winogradskyella ouciana sp. nov., isolated from the hadal seawater of the Mariana Trench.</title>
        <authorList>
            <person name="Liu R."/>
        </authorList>
    </citation>
    <scope>NUCLEOTIDE SEQUENCE [LARGE SCALE GENOMIC DNA]</scope>
    <source>
        <strain evidence="2 3">ZXX205</strain>
    </source>
</reference>